<proteinExistence type="predicted"/>
<protein>
    <submittedName>
        <fullName evidence="2">Uncharacterized protein</fullName>
    </submittedName>
</protein>
<accession>A0A2N1PNV4</accession>
<dbReference type="Proteomes" id="UP000233256">
    <property type="component" value="Unassembled WGS sequence"/>
</dbReference>
<evidence type="ECO:0000313" key="2">
    <source>
        <dbReference type="EMBL" id="PKK90018.1"/>
    </source>
</evidence>
<dbReference type="EMBL" id="PGXC01000009">
    <property type="protein sequence ID" value="PKK90018.1"/>
    <property type="molecule type" value="Genomic_DNA"/>
</dbReference>
<comment type="caution">
    <text evidence="2">The sequence shown here is derived from an EMBL/GenBank/DDBJ whole genome shotgun (WGS) entry which is preliminary data.</text>
</comment>
<evidence type="ECO:0000313" key="3">
    <source>
        <dbReference type="Proteomes" id="UP000233256"/>
    </source>
</evidence>
<feature type="region of interest" description="Disordered" evidence="1">
    <location>
        <begin position="348"/>
        <end position="371"/>
    </location>
</feature>
<gene>
    <name evidence="2" type="ORF">CVV64_11900</name>
</gene>
<reference evidence="2 3" key="1">
    <citation type="journal article" date="2017" name="ISME J.">
        <title>Potential for microbial H2 and metal transformations associated with novel bacteria and archaea in deep terrestrial subsurface sediments.</title>
        <authorList>
            <person name="Hernsdorf A.W."/>
            <person name="Amano Y."/>
            <person name="Miyakawa K."/>
            <person name="Ise K."/>
            <person name="Suzuki Y."/>
            <person name="Anantharaman K."/>
            <person name="Probst A."/>
            <person name="Burstein D."/>
            <person name="Thomas B.C."/>
            <person name="Banfield J.F."/>
        </authorList>
    </citation>
    <scope>NUCLEOTIDE SEQUENCE [LARGE SCALE GENOMIC DNA]</scope>
    <source>
        <strain evidence="2">HGW-Wallbacteria-1</strain>
    </source>
</reference>
<sequence>MKVSLFSSIAVVVFLFVLSMIHSVSASTLAGMNCAPDIRPVLLNAYEQGQNLRRVIVEDYYEGLFGLEQFISENLGFEYFSKNRSKIIGWASNFGLTQALEKAANETISDKKIRRQVTSKFTQTNRISSLQGVFQQSLTDLITALRAPDGNGSYLYATHVRQQGARVENQRLLATHGMAPLNFYEKSFYSKIFRIRIYSPSKRGLFGGNRDSWLGDLEVDYQCNGQLMKYSRQLNRVLKRGESMDIELPGIADSASVRLSFGCKPEHAGKAELFVEIFAPALVDNIDSPHRELLNAIRNFSLPSRGKPEVREASLKSLLSLLSRTAFQSFDGGATAYVVEIPGTPQQNGMAGGFPNGLPNGSPAGSSAGTQVGSGVAADAIQYYFYMLGDPSVTRENLQLKFRELFMTN</sequence>
<dbReference type="AlphaFoldDB" id="A0A2N1PNV4"/>
<evidence type="ECO:0000256" key="1">
    <source>
        <dbReference type="SAM" id="MobiDB-lite"/>
    </source>
</evidence>
<name>A0A2N1PNV4_9BACT</name>
<organism evidence="2 3">
    <name type="scientific">Candidatus Wallbacteria bacterium HGW-Wallbacteria-1</name>
    <dbReference type="NCBI Taxonomy" id="2013854"/>
    <lineage>
        <taxon>Bacteria</taxon>
        <taxon>Candidatus Walliibacteriota</taxon>
    </lineage>
</organism>